<gene>
    <name evidence="1" type="ORF">D7M11_26290</name>
</gene>
<evidence type="ECO:0000313" key="1">
    <source>
        <dbReference type="EMBL" id="RKN75045.1"/>
    </source>
</evidence>
<sequence length="93" mass="9659">MNGIAKLLNLTTAIDRKAPYIVSVWAQSGCGVDVSICKRISEAGAITAVQKFWEVDRHPDQLASALKAVEAVANGTFVEGGDDLGGCRAAAGI</sequence>
<organism evidence="1 2">
    <name type="scientific">Paenibacillus ginsengarvi</name>
    <dbReference type="NCBI Taxonomy" id="400777"/>
    <lineage>
        <taxon>Bacteria</taxon>
        <taxon>Bacillati</taxon>
        <taxon>Bacillota</taxon>
        <taxon>Bacilli</taxon>
        <taxon>Bacillales</taxon>
        <taxon>Paenibacillaceae</taxon>
        <taxon>Paenibacillus</taxon>
    </lineage>
</organism>
<evidence type="ECO:0000313" key="2">
    <source>
        <dbReference type="Proteomes" id="UP000282311"/>
    </source>
</evidence>
<accession>A0A3B0BNV4</accession>
<comment type="caution">
    <text evidence="1">The sequence shown here is derived from an EMBL/GenBank/DDBJ whole genome shotgun (WGS) entry which is preliminary data.</text>
</comment>
<protein>
    <submittedName>
        <fullName evidence="1">Uncharacterized protein</fullName>
    </submittedName>
</protein>
<keyword evidence="2" id="KW-1185">Reference proteome</keyword>
<proteinExistence type="predicted"/>
<dbReference type="RefSeq" id="WP_120750241.1">
    <property type="nucleotide sequence ID" value="NZ_RBAH01000023.1"/>
</dbReference>
<dbReference type="Proteomes" id="UP000282311">
    <property type="component" value="Unassembled WGS sequence"/>
</dbReference>
<name>A0A3B0BNV4_9BACL</name>
<dbReference type="AlphaFoldDB" id="A0A3B0BNV4"/>
<dbReference type="OrthoDB" id="9895362at2"/>
<reference evidence="1 2" key="1">
    <citation type="journal article" date="2007" name="Int. J. Syst. Evol. Microbiol.">
        <title>Paenibacillus ginsengarvi sp. nov., isolated from soil from ginseng cultivation.</title>
        <authorList>
            <person name="Yoon M.H."/>
            <person name="Ten L.N."/>
            <person name="Im W.T."/>
        </authorList>
    </citation>
    <scope>NUCLEOTIDE SEQUENCE [LARGE SCALE GENOMIC DNA]</scope>
    <source>
        <strain evidence="1 2">KCTC 13059</strain>
    </source>
</reference>
<dbReference type="EMBL" id="RBAH01000023">
    <property type="protein sequence ID" value="RKN75045.1"/>
    <property type="molecule type" value="Genomic_DNA"/>
</dbReference>